<sequence>MGNCNRRRPTTMIYGMAALAGLHDIDWSSLDQGSAVPRLLADLAGGEPKALRDLYRRAPDGEDVRPWVVTALPFLLDLVADPARPLRGETLRLVGDLAGADRTWQMAGRTLAAKRLLAEWDGLSDLLLDEDPSVREAAAYTLRAVYRLITNPTGDLWERFAEEPDAGVRLMLLRTSVITGAVGGGYELTKVWLASVADTDDDLRVRISALTELMALYNPVPFDAGRARETLLDAYREGLNREPEPVADMAAPLLTGARMATRQWTPGYHQVVKAVRATYRDDVDAHLGLLHEMLAIDAWDARQDALYEARSLVQRLRGPYRPLIDRAAELLSDRDAQVRAAALHLLQGVGELARPAADAVWETMSGAKPWTHQGALSPSVGILASLGDERVLPILERLLDDAPQTTGLHEAIAGYGVRARALGRTLRRLLRALPAAASPSPASAADAYRAALLDALIAVVPQEAADYLMQEPLDLTGLHRLIRTGRAAAARAAEIRTALTSEDPVVALTAARAIWCVTGDAEAAATVYDQYLTGPDHAVTAIDGLAELNSRAAGRAPLLNRLVKSRTSDEVRVAAARALWRITGNPGSARRLGPAWEATPRLRPRIARLWVETDMGAYATRYAKAELAVPTRYNVTNLGLSPAEISEDEQLLADCRKLITDKPRWPF</sequence>
<protein>
    <recommendedName>
        <fullName evidence="3">HEAT repeat-containing protein</fullName>
    </recommendedName>
</protein>
<dbReference type="InterPro" id="IPR011989">
    <property type="entry name" value="ARM-like"/>
</dbReference>
<evidence type="ECO:0008006" key="3">
    <source>
        <dbReference type="Google" id="ProtNLM"/>
    </source>
</evidence>
<dbReference type="KEGG" id="ams:AMIS_59160"/>
<dbReference type="EMBL" id="AP012319">
    <property type="protein sequence ID" value="BAL91136.1"/>
    <property type="molecule type" value="Genomic_DNA"/>
</dbReference>
<dbReference type="InterPro" id="IPR016024">
    <property type="entry name" value="ARM-type_fold"/>
</dbReference>
<dbReference type="PATRIC" id="fig|512565.3.peg.5912"/>
<organism evidence="1 2">
    <name type="scientific">Actinoplanes missouriensis (strain ATCC 14538 / DSM 43046 / CBS 188.64 / JCM 3121 / NBRC 102363 / NCIMB 12654 / NRRL B-3342 / UNCC 431)</name>
    <dbReference type="NCBI Taxonomy" id="512565"/>
    <lineage>
        <taxon>Bacteria</taxon>
        <taxon>Bacillati</taxon>
        <taxon>Actinomycetota</taxon>
        <taxon>Actinomycetes</taxon>
        <taxon>Micromonosporales</taxon>
        <taxon>Micromonosporaceae</taxon>
        <taxon>Actinoplanes</taxon>
    </lineage>
</organism>
<evidence type="ECO:0000313" key="2">
    <source>
        <dbReference type="Proteomes" id="UP000007882"/>
    </source>
</evidence>
<proteinExistence type="predicted"/>
<dbReference type="eggNOG" id="COG1413">
    <property type="taxonomic scope" value="Bacteria"/>
</dbReference>
<name>I0HDP9_ACTM4</name>
<dbReference type="STRING" id="512565.AMIS_59160"/>
<keyword evidence="2" id="KW-1185">Reference proteome</keyword>
<gene>
    <name evidence="1" type="ordered locus">AMIS_59160</name>
</gene>
<dbReference type="AlphaFoldDB" id="I0HDP9"/>
<accession>I0HDP9</accession>
<dbReference type="HOGENOM" id="CLU_411432_0_0_11"/>
<dbReference type="Gene3D" id="1.25.10.10">
    <property type="entry name" value="Leucine-rich Repeat Variant"/>
    <property type="match status" value="2"/>
</dbReference>
<evidence type="ECO:0000313" key="1">
    <source>
        <dbReference type="EMBL" id="BAL91136.1"/>
    </source>
</evidence>
<reference evidence="1 2" key="1">
    <citation type="submission" date="2012-02" db="EMBL/GenBank/DDBJ databases">
        <title>Complete genome sequence of Actinoplanes missouriensis 431 (= NBRC 102363).</title>
        <authorList>
            <person name="Ohnishi Y."/>
            <person name="Ishikawa J."/>
            <person name="Sekine M."/>
            <person name="Hosoyama A."/>
            <person name="Harada T."/>
            <person name="Narita H."/>
            <person name="Hata T."/>
            <person name="Konno Y."/>
            <person name="Tutikane K."/>
            <person name="Fujita N."/>
            <person name="Horinouchi S."/>
            <person name="Hayakawa M."/>
        </authorList>
    </citation>
    <scope>NUCLEOTIDE SEQUENCE [LARGE SCALE GENOMIC DNA]</scope>
    <source>
        <strain evidence="2">ATCC 14538 / DSM 43046 / CBS 188.64 / JCM 3121 / NBRC 102363 / NCIMB 12654 / NRRL B-3342 / UNCC 431</strain>
    </source>
</reference>
<dbReference type="Proteomes" id="UP000007882">
    <property type="component" value="Chromosome"/>
</dbReference>
<dbReference type="SUPFAM" id="SSF48371">
    <property type="entry name" value="ARM repeat"/>
    <property type="match status" value="1"/>
</dbReference>